<accession>A0A7G9SDH8</accession>
<dbReference type="EMBL" id="CP060717">
    <property type="protein sequence ID" value="QNN65903.1"/>
    <property type="molecule type" value="Genomic_DNA"/>
</dbReference>
<dbReference type="Gene3D" id="3.40.50.1980">
    <property type="entry name" value="Nitrogenase molybdenum iron protein domain"/>
    <property type="match status" value="1"/>
</dbReference>
<evidence type="ECO:0000259" key="1">
    <source>
        <dbReference type="Pfam" id="PF01497"/>
    </source>
</evidence>
<reference evidence="2 3" key="1">
    <citation type="submission" date="2020-08" db="EMBL/GenBank/DDBJ databases">
        <title>Genome sequence of Sphingomonas rhizophila KACC 19189T.</title>
        <authorList>
            <person name="Hyun D.-W."/>
            <person name="Bae J.-W."/>
        </authorList>
    </citation>
    <scope>NUCLEOTIDE SEQUENCE [LARGE SCALE GENOMIC DNA]</scope>
    <source>
        <strain evidence="2 3">KACC 19189</strain>
    </source>
</reference>
<evidence type="ECO:0000313" key="2">
    <source>
        <dbReference type="EMBL" id="QNN65903.1"/>
    </source>
</evidence>
<dbReference type="SUPFAM" id="SSF53807">
    <property type="entry name" value="Helical backbone' metal receptor"/>
    <property type="match status" value="1"/>
</dbReference>
<dbReference type="Proteomes" id="UP000515955">
    <property type="component" value="Chromosome"/>
</dbReference>
<keyword evidence="3" id="KW-1185">Reference proteome</keyword>
<proteinExistence type="predicted"/>
<name>A0A7G9SDH8_9SPHN</name>
<dbReference type="KEGG" id="srhi:H9L12_05090"/>
<dbReference type="InterPro" id="IPR002491">
    <property type="entry name" value="ABC_transptr_periplasmic_BD"/>
</dbReference>
<dbReference type="Pfam" id="PF01497">
    <property type="entry name" value="Peripla_BP_2"/>
    <property type="match status" value="1"/>
</dbReference>
<protein>
    <submittedName>
        <fullName evidence="2">ABC transporter substrate-binding protein</fullName>
    </submittedName>
</protein>
<dbReference type="AlphaFoldDB" id="A0A7G9SDH8"/>
<gene>
    <name evidence="2" type="ORF">H9L12_05090</name>
</gene>
<sequence length="249" mass="26755">MSVSASALAASAALRVASLDLCADEYLLLAGRPDQIVSVSKIGRDPRDSVLAGMARRYPANDGSIESLLKKRPTLLISTGSGGAKSTRLLGARLGMQTLTLPYPASVDDVAKNFRKVATLLGNPDRANTFDRRLTSLKRPTSAREAIFVSGGGLSLSPSSLPGQWMALAGLRQRSLPGARLTLEDLALRPPPVLLLSRYRPGQASIGQRWLSHPIVARAPSRKLIADGRRWTCAGPLMLDEIERLGRQR</sequence>
<dbReference type="RefSeq" id="WP_187542888.1">
    <property type="nucleotide sequence ID" value="NZ_CP060717.1"/>
</dbReference>
<feature type="domain" description="Fe/B12 periplasmic-binding" evidence="1">
    <location>
        <begin position="16"/>
        <end position="130"/>
    </location>
</feature>
<organism evidence="2 3">
    <name type="scientific">Sphingomonas rhizophila</name>
    <dbReference type="NCBI Taxonomy" id="2071607"/>
    <lineage>
        <taxon>Bacteria</taxon>
        <taxon>Pseudomonadati</taxon>
        <taxon>Pseudomonadota</taxon>
        <taxon>Alphaproteobacteria</taxon>
        <taxon>Sphingomonadales</taxon>
        <taxon>Sphingomonadaceae</taxon>
        <taxon>Sphingomonas</taxon>
    </lineage>
</organism>
<evidence type="ECO:0000313" key="3">
    <source>
        <dbReference type="Proteomes" id="UP000515955"/>
    </source>
</evidence>
<dbReference type="CDD" id="cd00636">
    <property type="entry name" value="TroA-like"/>
    <property type="match status" value="1"/>
</dbReference>